<dbReference type="InterPro" id="IPR005024">
    <property type="entry name" value="Snf7_fam"/>
</dbReference>
<evidence type="ECO:0000313" key="2">
    <source>
        <dbReference type="EMBL" id="KAL3307726.1"/>
    </source>
</evidence>
<organism evidence="2 3">
    <name type="scientific">Cichlidogyrus casuarinus</name>
    <dbReference type="NCBI Taxonomy" id="1844966"/>
    <lineage>
        <taxon>Eukaryota</taxon>
        <taxon>Metazoa</taxon>
        <taxon>Spiralia</taxon>
        <taxon>Lophotrochozoa</taxon>
        <taxon>Platyhelminthes</taxon>
        <taxon>Monogenea</taxon>
        <taxon>Monopisthocotylea</taxon>
        <taxon>Dactylogyridea</taxon>
        <taxon>Ancyrocephalidae</taxon>
        <taxon>Cichlidogyrus</taxon>
    </lineage>
</organism>
<dbReference type="AlphaFoldDB" id="A0ABD2PJS6"/>
<dbReference type="EMBL" id="JBJKFK010006633">
    <property type="protein sequence ID" value="KAL3307726.1"/>
    <property type="molecule type" value="Genomic_DNA"/>
</dbReference>
<sequence length="206" mass="22936">MFGSRSSNLEDIAFKLKFTSKQLSRDANKCVKKESEERAKLKTALQKNQIENAKIYAENAIRQQNQRTRLLQMSAKMDAISSRVDLAAKTNQLTNNLKGVVKGMERAITDMDLEKVSSLMENFEKQFEDLDIKSNVMEGAMDNANTLYTPIAAVNSLMQEVADENGIELNMELPSAQSGTVASAEGASTSVPQDDLKERLARLRQI</sequence>
<proteinExistence type="inferred from homology"/>
<dbReference type="Proteomes" id="UP001626550">
    <property type="component" value="Unassembled WGS sequence"/>
</dbReference>
<comment type="caution">
    <text evidence="2">The sequence shown here is derived from an EMBL/GenBank/DDBJ whole genome shotgun (WGS) entry which is preliminary data.</text>
</comment>
<reference evidence="2 3" key="1">
    <citation type="submission" date="2024-11" db="EMBL/GenBank/DDBJ databases">
        <title>Adaptive evolution of stress response genes in parasites aligns with host niche diversity.</title>
        <authorList>
            <person name="Hahn C."/>
            <person name="Resl P."/>
        </authorList>
    </citation>
    <scope>NUCLEOTIDE SEQUENCE [LARGE SCALE GENOMIC DNA]</scope>
    <source>
        <strain evidence="2">EGGRZ-B1_66</strain>
        <tissue evidence="2">Body</tissue>
    </source>
</reference>
<dbReference type="Pfam" id="PF03357">
    <property type="entry name" value="Snf7"/>
    <property type="match status" value="1"/>
</dbReference>
<comment type="similarity">
    <text evidence="1">Belongs to the SNF7 family.</text>
</comment>
<keyword evidence="3" id="KW-1185">Reference proteome</keyword>
<accession>A0ABD2PJS6</accession>
<gene>
    <name evidence="2" type="primary">CHMP1B</name>
    <name evidence="2" type="ORF">Ciccas_013755</name>
</gene>
<dbReference type="Gene3D" id="6.10.140.1230">
    <property type="match status" value="1"/>
</dbReference>
<protein>
    <submittedName>
        <fullName evidence="2">Charged multivesicular body protein 1b</fullName>
    </submittedName>
</protein>
<evidence type="ECO:0000313" key="3">
    <source>
        <dbReference type="Proteomes" id="UP001626550"/>
    </source>
</evidence>
<dbReference type="PANTHER" id="PTHR10476">
    <property type="entry name" value="CHARGED MULTIVESICULAR BODY PROTEIN"/>
    <property type="match status" value="1"/>
</dbReference>
<name>A0ABD2PJS6_9PLAT</name>
<evidence type="ECO:0000256" key="1">
    <source>
        <dbReference type="ARBA" id="ARBA00006190"/>
    </source>
</evidence>